<evidence type="ECO:0000313" key="4">
    <source>
        <dbReference type="Proteomes" id="UP000831485"/>
    </source>
</evidence>
<gene>
    <name evidence="1" type="ORF">GMPD_02220</name>
    <name evidence="2" type="ORF">M1B72_22080</name>
</gene>
<accession>A0A6V8MRN9</accession>
<dbReference type="Proteomes" id="UP000568888">
    <property type="component" value="Unassembled WGS sequence"/>
</dbReference>
<dbReference type="Proteomes" id="UP000831485">
    <property type="component" value="Chromosome"/>
</dbReference>
<organism evidence="1 3">
    <name type="scientific">Geomonas paludis</name>
    <dbReference type="NCBI Taxonomy" id="2740185"/>
    <lineage>
        <taxon>Bacteria</taxon>
        <taxon>Pseudomonadati</taxon>
        <taxon>Thermodesulfobacteriota</taxon>
        <taxon>Desulfuromonadia</taxon>
        <taxon>Geobacterales</taxon>
        <taxon>Geobacteraceae</taxon>
        <taxon>Geomonas</taxon>
    </lineage>
</organism>
<evidence type="ECO:0000313" key="2">
    <source>
        <dbReference type="EMBL" id="UPU36090.1"/>
    </source>
</evidence>
<reference evidence="3" key="1">
    <citation type="submission" date="2020-06" db="EMBL/GenBank/DDBJ databases">
        <title>Draft genomic sequecing of Geomonas sp. Red736.</title>
        <authorList>
            <person name="Itoh H."/>
            <person name="Xu Z.X."/>
            <person name="Ushijima N."/>
            <person name="Masuda Y."/>
            <person name="Shiratori Y."/>
            <person name="Senoo K."/>
        </authorList>
    </citation>
    <scope>NUCLEOTIDE SEQUENCE [LARGE SCALE GENOMIC DNA]</scope>
    <source>
        <strain evidence="3">Red736</strain>
    </source>
</reference>
<proteinExistence type="predicted"/>
<keyword evidence="4" id="KW-1185">Reference proteome</keyword>
<dbReference type="EMBL" id="CP096574">
    <property type="protein sequence ID" value="UPU36090.1"/>
    <property type="molecule type" value="Genomic_DNA"/>
</dbReference>
<name>A0A6V8MRN9_9BACT</name>
<dbReference type="EMBL" id="BLXY01000001">
    <property type="protein sequence ID" value="GFO62303.1"/>
    <property type="molecule type" value="Genomic_DNA"/>
</dbReference>
<dbReference type="AlphaFoldDB" id="A0A6V8MRN9"/>
<dbReference type="RefSeq" id="WP_183344204.1">
    <property type="nucleotide sequence ID" value="NZ_BLXY01000001.1"/>
</dbReference>
<reference evidence="2" key="3">
    <citation type="submission" date="2022-04" db="EMBL/GenBank/DDBJ databases">
        <authorList>
            <person name="Liu G."/>
        </authorList>
    </citation>
    <scope>NUCLEOTIDE SEQUENCE</scope>
    <source>
        <strain evidence="2">RG22</strain>
    </source>
</reference>
<sequence>MSEKESCPTPERHPAHMCQLKHEGRIEEIDKHSARPQFVCNRCRAKADSEGYLCNPRPL</sequence>
<protein>
    <submittedName>
        <fullName evidence="1">Uncharacterized protein</fullName>
    </submittedName>
</protein>
<reference evidence="1" key="2">
    <citation type="journal article" date="2021" name="Int. J. Syst. Evol. Microbiol.">
        <title>Geomonas silvestris sp. nov., Geomonas paludis sp. nov. and Geomonas limicola sp. nov., isolated from terrestrial environments, and emended description of the genus Geomonas.</title>
        <authorList>
            <person name="Itoh H."/>
            <person name="Xu Z."/>
            <person name="Masuda Y."/>
            <person name="Ushijima N."/>
            <person name="Hayakawa C."/>
            <person name="Shiratori Y."/>
            <person name="Senoo K."/>
        </authorList>
    </citation>
    <scope>NUCLEOTIDE SEQUENCE</scope>
    <source>
        <strain evidence="1">Red736</strain>
    </source>
</reference>
<evidence type="ECO:0000313" key="1">
    <source>
        <dbReference type="EMBL" id="GFO62303.1"/>
    </source>
</evidence>
<evidence type="ECO:0000313" key="3">
    <source>
        <dbReference type="Proteomes" id="UP000568888"/>
    </source>
</evidence>